<name>A0A5E4VE85_9BURK</name>
<keyword evidence="4" id="KW-0276">Fatty acid metabolism</keyword>
<dbReference type="InterPro" id="IPR000089">
    <property type="entry name" value="Biotin_lipoyl"/>
</dbReference>
<dbReference type="GO" id="GO:0009317">
    <property type="term" value="C:acetyl-CoA carboxylase complex"/>
    <property type="evidence" value="ECO:0007669"/>
    <property type="project" value="InterPro"/>
</dbReference>
<comment type="pathway">
    <text evidence="4">Lipid metabolism; fatty acid biosynthesis.</text>
</comment>
<sequence>MSRRLEEVQKLAEVFSKTHLVEMEIEAADFSLRLKKNALGAGATATAAPAAAAAAIVPAATDASTRTVKSGMSGTFFRASAPGDAPFVKTGDKVDVGQKLCLIEAMKMLNEVDCDWAGTVKEILAEDGGVVSVGTPLFVIEVDGNV</sequence>
<dbReference type="Proteomes" id="UP000333828">
    <property type="component" value="Unassembled WGS sequence"/>
</dbReference>
<comment type="function">
    <text evidence="1 4">This protein is a component of the acetyl coenzyme A carboxylase complex; first, biotin carboxylase catalyzes the carboxylation of the carrier protein and then the transcarboxylase transfers the carboxyl group to form malonyl-CoA.</text>
</comment>
<dbReference type="SUPFAM" id="SSF51230">
    <property type="entry name" value="Single hybrid motif"/>
    <property type="match status" value="1"/>
</dbReference>
<evidence type="ECO:0000313" key="7">
    <source>
        <dbReference type="Proteomes" id="UP000333828"/>
    </source>
</evidence>
<keyword evidence="4" id="KW-0275">Fatty acid biosynthesis</keyword>
<evidence type="ECO:0000259" key="5">
    <source>
        <dbReference type="PROSITE" id="PS50968"/>
    </source>
</evidence>
<dbReference type="GO" id="GO:0006633">
    <property type="term" value="P:fatty acid biosynthetic process"/>
    <property type="evidence" value="ECO:0007669"/>
    <property type="project" value="UniProtKB-UniPathway"/>
</dbReference>
<organism evidence="6 7">
    <name type="scientific">Pandoraea iniqua</name>
    <dbReference type="NCBI Taxonomy" id="2508288"/>
    <lineage>
        <taxon>Bacteria</taxon>
        <taxon>Pseudomonadati</taxon>
        <taxon>Pseudomonadota</taxon>
        <taxon>Betaproteobacteria</taxon>
        <taxon>Burkholderiales</taxon>
        <taxon>Burkholderiaceae</taxon>
        <taxon>Pandoraea</taxon>
    </lineage>
</organism>
<evidence type="ECO:0000313" key="6">
    <source>
        <dbReference type="EMBL" id="VVE10093.1"/>
    </source>
</evidence>
<keyword evidence="7" id="KW-1185">Reference proteome</keyword>
<dbReference type="Pfam" id="PF00364">
    <property type="entry name" value="Biotin_lipoyl"/>
    <property type="match status" value="1"/>
</dbReference>
<dbReference type="PROSITE" id="PS50968">
    <property type="entry name" value="BIOTINYL_LIPOYL"/>
    <property type="match status" value="1"/>
</dbReference>
<accession>A0A5E4VE85</accession>
<keyword evidence="4" id="KW-0443">Lipid metabolism</keyword>
<proteinExistence type="predicted"/>
<dbReference type="CDD" id="cd06850">
    <property type="entry name" value="biotinyl_domain"/>
    <property type="match status" value="1"/>
</dbReference>
<dbReference type="UniPathway" id="UPA00094"/>
<dbReference type="InterPro" id="IPR001249">
    <property type="entry name" value="AcCoA_biotinCC"/>
</dbReference>
<feature type="domain" description="Lipoyl-binding" evidence="5">
    <location>
        <begin position="59"/>
        <end position="141"/>
    </location>
</feature>
<gene>
    <name evidence="6" type="primary">accB_2</name>
    <name evidence="6" type="ORF">PIN31115_02571</name>
</gene>
<dbReference type="EMBL" id="CABPSI010000003">
    <property type="protein sequence ID" value="VVE10093.1"/>
    <property type="molecule type" value="Genomic_DNA"/>
</dbReference>
<dbReference type="PRINTS" id="PR01071">
    <property type="entry name" value="ACOABIOTINCC"/>
</dbReference>
<dbReference type="PANTHER" id="PTHR45266:SF3">
    <property type="entry name" value="OXALOACETATE DECARBOXYLASE ALPHA CHAIN"/>
    <property type="match status" value="1"/>
</dbReference>
<dbReference type="Gene3D" id="2.40.50.100">
    <property type="match status" value="1"/>
</dbReference>
<protein>
    <recommendedName>
        <fullName evidence="2 4">Biotin carboxyl carrier protein of acetyl-CoA carboxylase</fullName>
    </recommendedName>
</protein>
<dbReference type="NCBIfam" id="TIGR00531">
    <property type="entry name" value="BCCP"/>
    <property type="match status" value="1"/>
</dbReference>
<dbReference type="PANTHER" id="PTHR45266">
    <property type="entry name" value="OXALOACETATE DECARBOXYLASE ALPHA CHAIN"/>
    <property type="match status" value="1"/>
</dbReference>
<dbReference type="InterPro" id="IPR050709">
    <property type="entry name" value="Biotin_Carboxyl_Carrier/Decarb"/>
</dbReference>
<dbReference type="GO" id="GO:0003989">
    <property type="term" value="F:acetyl-CoA carboxylase activity"/>
    <property type="evidence" value="ECO:0007669"/>
    <property type="project" value="InterPro"/>
</dbReference>
<evidence type="ECO:0000256" key="3">
    <source>
        <dbReference type="ARBA" id="ARBA00023267"/>
    </source>
</evidence>
<evidence type="ECO:0000256" key="2">
    <source>
        <dbReference type="ARBA" id="ARBA00017562"/>
    </source>
</evidence>
<evidence type="ECO:0000256" key="1">
    <source>
        <dbReference type="ARBA" id="ARBA00003761"/>
    </source>
</evidence>
<keyword evidence="3 4" id="KW-0092">Biotin</keyword>
<reference evidence="6 7" key="1">
    <citation type="submission" date="2019-08" db="EMBL/GenBank/DDBJ databases">
        <authorList>
            <person name="Peeters C."/>
        </authorList>
    </citation>
    <scope>NUCLEOTIDE SEQUENCE [LARGE SCALE GENOMIC DNA]</scope>
    <source>
        <strain evidence="6 7">LMG 31115</strain>
    </source>
</reference>
<dbReference type="InterPro" id="IPR011053">
    <property type="entry name" value="Single_hybrid_motif"/>
</dbReference>
<keyword evidence="4" id="KW-0444">Lipid biosynthesis</keyword>
<evidence type="ECO:0000256" key="4">
    <source>
        <dbReference type="RuleBase" id="RU364072"/>
    </source>
</evidence>
<dbReference type="AlphaFoldDB" id="A0A5E4VE85"/>